<organism evidence="8 9">
    <name type="scientific">Meloidogyne floridensis</name>
    <dbReference type="NCBI Taxonomy" id="298350"/>
    <lineage>
        <taxon>Eukaryota</taxon>
        <taxon>Metazoa</taxon>
        <taxon>Ecdysozoa</taxon>
        <taxon>Nematoda</taxon>
        <taxon>Chromadorea</taxon>
        <taxon>Rhabditida</taxon>
        <taxon>Tylenchina</taxon>
        <taxon>Tylenchomorpha</taxon>
        <taxon>Tylenchoidea</taxon>
        <taxon>Meloidogynidae</taxon>
        <taxon>Meloidogyninae</taxon>
        <taxon>Meloidogyne</taxon>
    </lineage>
</organism>
<protein>
    <submittedName>
        <fullName evidence="9">Uncharacterized protein</fullName>
    </submittedName>
</protein>
<feature type="transmembrane region" description="Helical" evidence="7">
    <location>
        <begin position="246"/>
        <end position="268"/>
    </location>
</feature>
<evidence type="ECO:0000256" key="2">
    <source>
        <dbReference type="ARBA" id="ARBA00022679"/>
    </source>
</evidence>
<dbReference type="PANTHER" id="PTHR13906">
    <property type="entry name" value="PORCUPINE"/>
    <property type="match status" value="1"/>
</dbReference>
<evidence type="ECO:0000313" key="9">
    <source>
        <dbReference type="WBParaSite" id="scf7180000419529.g3875"/>
    </source>
</evidence>
<feature type="transmembrane region" description="Helical" evidence="7">
    <location>
        <begin position="323"/>
        <end position="343"/>
    </location>
</feature>
<dbReference type="GO" id="GO:0030258">
    <property type="term" value="P:lipid modification"/>
    <property type="evidence" value="ECO:0007669"/>
    <property type="project" value="TreeGrafter"/>
</dbReference>
<dbReference type="PANTHER" id="PTHR13906:SF4">
    <property type="entry name" value="LYSOPHOSPHOLIPID ACYLTRANSFERASE 6"/>
    <property type="match status" value="1"/>
</dbReference>
<feature type="transmembrane region" description="Helical" evidence="7">
    <location>
        <begin position="65"/>
        <end position="86"/>
    </location>
</feature>
<dbReference type="WBParaSite" id="scf7180000419529.g3875">
    <property type="protein sequence ID" value="scf7180000419529.g3875"/>
    <property type="gene ID" value="scf7180000419529.g3875"/>
</dbReference>
<dbReference type="InterPro" id="IPR004299">
    <property type="entry name" value="MBOAT_fam"/>
</dbReference>
<sequence>MPGVHTFYDGSKLLAPLVPYIGLDSDKMVMVQKVTLLAFSLHDGHAKKDLSDTLRKESLSEVPSILAYLSYLFKFQTILAGPLSIYTDYIDYINGTGELYGKAVPSPFWAAFKKLLTAFCFGVLIYRYADFSEPEQIISPEAFTMPFYQWLGLFWFVIFMQRAQYYYVWIFSDAVCNLSGFGFNGFAENEPKWDKITNVDAWKVETALSFKDTLDGWNITTMQWLRRVAYERVPKYRTASVYLLSAIWHGFFLGYYLTFVTGALITLAARTVRRCVRHHFKTKLWKSRLYDFTTFFATKFALMYATFPFVTMNLSPGMILYRRLYFCIHIFSIFAIFLLPKILPPLRSERITKEK</sequence>
<keyword evidence="5 7" id="KW-0472">Membrane</keyword>
<feature type="transmembrane region" description="Helical" evidence="7">
    <location>
        <begin position="106"/>
        <end position="126"/>
    </location>
</feature>
<keyword evidence="6" id="KW-0012">Acyltransferase</keyword>
<name>A0A915NQM3_9BILA</name>
<dbReference type="InterPro" id="IPR049941">
    <property type="entry name" value="LPLAT_7/PORCN-like"/>
</dbReference>
<feature type="transmembrane region" description="Helical" evidence="7">
    <location>
        <begin position="289"/>
        <end position="311"/>
    </location>
</feature>
<evidence type="ECO:0000313" key="8">
    <source>
        <dbReference type="Proteomes" id="UP000887560"/>
    </source>
</evidence>
<evidence type="ECO:0000256" key="4">
    <source>
        <dbReference type="ARBA" id="ARBA00022989"/>
    </source>
</evidence>
<evidence type="ECO:0000256" key="3">
    <source>
        <dbReference type="ARBA" id="ARBA00022692"/>
    </source>
</evidence>
<evidence type="ECO:0000256" key="5">
    <source>
        <dbReference type="ARBA" id="ARBA00023136"/>
    </source>
</evidence>
<keyword evidence="4 7" id="KW-1133">Transmembrane helix</keyword>
<evidence type="ECO:0000256" key="6">
    <source>
        <dbReference type="ARBA" id="ARBA00023315"/>
    </source>
</evidence>
<reference evidence="9" key="1">
    <citation type="submission" date="2022-11" db="UniProtKB">
        <authorList>
            <consortium name="WormBaseParasite"/>
        </authorList>
    </citation>
    <scope>IDENTIFICATION</scope>
</reference>
<keyword evidence="3 7" id="KW-0812">Transmembrane</keyword>
<keyword evidence="2" id="KW-0808">Transferase</keyword>
<evidence type="ECO:0000256" key="7">
    <source>
        <dbReference type="SAM" id="Phobius"/>
    </source>
</evidence>
<dbReference type="Proteomes" id="UP000887560">
    <property type="component" value="Unplaced"/>
</dbReference>
<dbReference type="AlphaFoldDB" id="A0A915NQM3"/>
<dbReference type="GO" id="GO:0016020">
    <property type="term" value="C:membrane"/>
    <property type="evidence" value="ECO:0007669"/>
    <property type="project" value="UniProtKB-SubCell"/>
</dbReference>
<dbReference type="Pfam" id="PF03062">
    <property type="entry name" value="MBOAT"/>
    <property type="match status" value="1"/>
</dbReference>
<evidence type="ECO:0000256" key="1">
    <source>
        <dbReference type="ARBA" id="ARBA00004141"/>
    </source>
</evidence>
<proteinExistence type="predicted"/>
<dbReference type="GO" id="GO:0016746">
    <property type="term" value="F:acyltransferase activity"/>
    <property type="evidence" value="ECO:0007669"/>
    <property type="project" value="UniProtKB-KW"/>
</dbReference>
<accession>A0A915NQM3</accession>
<comment type="subcellular location">
    <subcellularLocation>
        <location evidence="1">Membrane</location>
        <topology evidence="1">Multi-pass membrane protein</topology>
    </subcellularLocation>
</comment>
<feature type="transmembrane region" description="Helical" evidence="7">
    <location>
        <begin position="147"/>
        <end position="167"/>
    </location>
</feature>
<keyword evidence="8" id="KW-1185">Reference proteome</keyword>